<evidence type="ECO:0000256" key="1">
    <source>
        <dbReference type="SAM" id="Phobius"/>
    </source>
</evidence>
<reference evidence="2" key="1">
    <citation type="submission" date="2015-12" db="EMBL/GenBank/DDBJ databases">
        <title>Gene expression during late stages of embryo sac development: a critical building block for successful pollen-pistil interactions.</title>
        <authorList>
            <person name="Liu Y."/>
            <person name="Joly V."/>
            <person name="Sabar M."/>
            <person name="Matton D.P."/>
        </authorList>
    </citation>
    <scope>NUCLEOTIDE SEQUENCE</scope>
</reference>
<protein>
    <submittedName>
        <fullName evidence="2">Putative ovule protein</fullName>
    </submittedName>
</protein>
<feature type="transmembrane region" description="Helical" evidence="1">
    <location>
        <begin position="28"/>
        <end position="45"/>
    </location>
</feature>
<dbReference type="EMBL" id="GEDG01035390">
    <property type="protein sequence ID" value="JAP09233.1"/>
    <property type="molecule type" value="Transcribed_RNA"/>
</dbReference>
<name>A0A0V0GLX0_SOLCH</name>
<sequence length="63" mass="7377">MAQFPFWTSVIGGARAFALEKEPTRPDIIVLLSTFISMLYYTCVYHSVTNWYTSRDVCLWHEL</sequence>
<accession>A0A0V0GLX0</accession>
<proteinExistence type="predicted"/>
<evidence type="ECO:0000313" key="2">
    <source>
        <dbReference type="EMBL" id="JAP09233.1"/>
    </source>
</evidence>
<dbReference type="AlphaFoldDB" id="A0A0V0GLX0"/>
<keyword evidence="1" id="KW-0472">Membrane</keyword>
<keyword evidence="1" id="KW-0812">Transmembrane</keyword>
<keyword evidence="1" id="KW-1133">Transmembrane helix</keyword>
<organism evidence="2">
    <name type="scientific">Solanum chacoense</name>
    <name type="common">Chaco potato</name>
    <dbReference type="NCBI Taxonomy" id="4108"/>
    <lineage>
        <taxon>Eukaryota</taxon>
        <taxon>Viridiplantae</taxon>
        <taxon>Streptophyta</taxon>
        <taxon>Embryophyta</taxon>
        <taxon>Tracheophyta</taxon>
        <taxon>Spermatophyta</taxon>
        <taxon>Magnoliopsida</taxon>
        <taxon>eudicotyledons</taxon>
        <taxon>Gunneridae</taxon>
        <taxon>Pentapetalae</taxon>
        <taxon>asterids</taxon>
        <taxon>lamiids</taxon>
        <taxon>Solanales</taxon>
        <taxon>Solanaceae</taxon>
        <taxon>Solanoideae</taxon>
        <taxon>Solaneae</taxon>
        <taxon>Solanum</taxon>
    </lineage>
</organism>